<sequence>MLKEDANSGKVSSDVPAALKELNENVDDFTLADSSGYFRFVWYVFYVLRR</sequence>
<comment type="caution">
    <text evidence="1">The sequence shown here is derived from an EMBL/GenBank/DDBJ whole genome shotgun (WGS) entry which is preliminary data.</text>
</comment>
<evidence type="ECO:0000313" key="1">
    <source>
        <dbReference type="EMBL" id="KAF5780902.1"/>
    </source>
</evidence>
<keyword evidence="2" id="KW-1185">Reference proteome</keyword>
<protein>
    <submittedName>
        <fullName evidence="1">Uncharacterized protein</fullName>
    </submittedName>
</protein>
<proteinExistence type="predicted"/>
<dbReference type="Gramene" id="mRNA:HanXRQr2_Chr11g0477271">
    <property type="protein sequence ID" value="CDS:HanXRQr2_Chr11g0477271.1"/>
    <property type="gene ID" value="HanXRQr2_Chr11g0477271"/>
</dbReference>
<gene>
    <name evidence="1" type="ORF">HanXRQr2_Chr11g0477271</name>
</gene>
<accession>A0A9K3HMH2</accession>
<dbReference type="EMBL" id="MNCJ02000326">
    <property type="protein sequence ID" value="KAF5780902.1"/>
    <property type="molecule type" value="Genomic_DNA"/>
</dbReference>
<dbReference type="Proteomes" id="UP000215914">
    <property type="component" value="Unassembled WGS sequence"/>
</dbReference>
<dbReference type="AlphaFoldDB" id="A0A9K3HMH2"/>
<name>A0A9K3HMH2_HELAN</name>
<reference evidence="1" key="2">
    <citation type="submission" date="2020-06" db="EMBL/GenBank/DDBJ databases">
        <title>Helianthus annuus Genome sequencing and assembly Release 2.</title>
        <authorList>
            <person name="Gouzy J."/>
            <person name="Langlade N."/>
            <person name="Munos S."/>
        </authorList>
    </citation>
    <scope>NUCLEOTIDE SEQUENCE</scope>
    <source>
        <tissue evidence="1">Leaves</tissue>
    </source>
</reference>
<organism evidence="1 2">
    <name type="scientific">Helianthus annuus</name>
    <name type="common">Common sunflower</name>
    <dbReference type="NCBI Taxonomy" id="4232"/>
    <lineage>
        <taxon>Eukaryota</taxon>
        <taxon>Viridiplantae</taxon>
        <taxon>Streptophyta</taxon>
        <taxon>Embryophyta</taxon>
        <taxon>Tracheophyta</taxon>
        <taxon>Spermatophyta</taxon>
        <taxon>Magnoliopsida</taxon>
        <taxon>eudicotyledons</taxon>
        <taxon>Gunneridae</taxon>
        <taxon>Pentapetalae</taxon>
        <taxon>asterids</taxon>
        <taxon>campanulids</taxon>
        <taxon>Asterales</taxon>
        <taxon>Asteraceae</taxon>
        <taxon>Asteroideae</taxon>
        <taxon>Heliantheae alliance</taxon>
        <taxon>Heliantheae</taxon>
        <taxon>Helianthus</taxon>
    </lineage>
</organism>
<reference evidence="1" key="1">
    <citation type="journal article" date="2017" name="Nature">
        <title>The sunflower genome provides insights into oil metabolism, flowering and Asterid evolution.</title>
        <authorList>
            <person name="Badouin H."/>
            <person name="Gouzy J."/>
            <person name="Grassa C.J."/>
            <person name="Murat F."/>
            <person name="Staton S.E."/>
            <person name="Cottret L."/>
            <person name="Lelandais-Briere C."/>
            <person name="Owens G.L."/>
            <person name="Carrere S."/>
            <person name="Mayjonade B."/>
            <person name="Legrand L."/>
            <person name="Gill N."/>
            <person name="Kane N.C."/>
            <person name="Bowers J.E."/>
            <person name="Hubner S."/>
            <person name="Bellec A."/>
            <person name="Berard A."/>
            <person name="Berges H."/>
            <person name="Blanchet N."/>
            <person name="Boniface M.C."/>
            <person name="Brunel D."/>
            <person name="Catrice O."/>
            <person name="Chaidir N."/>
            <person name="Claudel C."/>
            <person name="Donnadieu C."/>
            <person name="Faraut T."/>
            <person name="Fievet G."/>
            <person name="Helmstetter N."/>
            <person name="King M."/>
            <person name="Knapp S.J."/>
            <person name="Lai Z."/>
            <person name="Le Paslier M.C."/>
            <person name="Lippi Y."/>
            <person name="Lorenzon L."/>
            <person name="Mandel J.R."/>
            <person name="Marage G."/>
            <person name="Marchand G."/>
            <person name="Marquand E."/>
            <person name="Bret-Mestries E."/>
            <person name="Morien E."/>
            <person name="Nambeesan S."/>
            <person name="Nguyen T."/>
            <person name="Pegot-Espagnet P."/>
            <person name="Pouilly N."/>
            <person name="Raftis F."/>
            <person name="Sallet E."/>
            <person name="Schiex T."/>
            <person name="Thomas J."/>
            <person name="Vandecasteele C."/>
            <person name="Vares D."/>
            <person name="Vear F."/>
            <person name="Vautrin S."/>
            <person name="Crespi M."/>
            <person name="Mangin B."/>
            <person name="Burke J.M."/>
            <person name="Salse J."/>
            <person name="Munos S."/>
            <person name="Vincourt P."/>
            <person name="Rieseberg L.H."/>
            <person name="Langlade N.B."/>
        </authorList>
    </citation>
    <scope>NUCLEOTIDE SEQUENCE</scope>
    <source>
        <tissue evidence="1">Leaves</tissue>
    </source>
</reference>
<evidence type="ECO:0000313" key="2">
    <source>
        <dbReference type="Proteomes" id="UP000215914"/>
    </source>
</evidence>